<reference evidence="2" key="1">
    <citation type="submission" date="2020-05" db="EMBL/GenBank/DDBJ databases">
        <title>Phylogenomic resolution of chytrid fungi.</title>
        <authorList>
            <person name="Stajich J.E."/>
            <person name="Amses K."/>
            <person name="Simmons R."/>
            <person name="Seto K."/>
            <person name="Myers J."/>
            <person name="Bonds A."/>
            <person name="Quandt C.A."/>
            <person name="Barry K."/>
            <person name="Liu P."/>
            <person name="Grigoriev I."/>
            <person name="Longcore J.E."/>
            <person name="James T.Y."/>
        </authorList>
    </citation>
    <scope>NUCLEOTIDE SEQUENCE</scope>
    <source>
        <strain evidence="2">JEL0513</strain>
    </source>
</reference>
<feature type="non-terminal residue" evidence="2">
    <location>
        <position position="103"/>
    </location>
</feature>
<proteinExistence type="predicted"/>
<evidence type="ECO:0000313" key="2">
    <source>
        <dbReference type="EMBL" id="KAJ3117318.1"/>
    </source>
</evidence>
<gene>
    <name evidence="2" type="ORF">HK100_000845</name>
</gene>
<comment type="caution">
    <text evidence="2">The sequence shown here is derived from an EMBL/GenBank/DDBJ whole genome shotgun (WGS) entry which is preliminary data.</text>
</comment>
<evidence type="ECO:0000313" key="3">
    <source>
        <dbReference type="Proteomes" id="UP001211907"/>
    </source>
</evidence>
<sequence>MIQSNQNQVVPRQTSSSKFHHSQQHSLKTKAPAPGQNSSSRYVAKAGGRASIAVTNPGGQRDSEAVFPTLTSEKDLAALRKAEEQMARLLEYQKNSTARTRVH</sequence>
<organism evidence="2 3">
    <name type="scientific">Physocladia obscura</name>
    <dbReference type="NCBI Taxonomy" id="109957"/>
    <lineage>
        <taxon>Eukaryota</taxon>
        <taxon>Fungi</taxon>
        <taxon>Fungi incertae sedis</taxon>
        <taxon>Chytridiomycota</taxon>
        <taxon>Chytridiomycota incertae sedis</taxon>
        <taxon>Chytridiomycetes</taxon>
        <taxon>Chytridiales</taxon>
        <taxon>Chytriomycetaceae</taxon>
        <taxon>Physocladia</taxon>
    </lineage>
</organism>
<keyword evidence="3" id="KW-1185">Reference proteome</keyword>
<evidence type="ECO:0000256" key="1">
    <source>
        <dbReference type="SAM" id="MobiDB-lite"/>
    </source>
</evidence>
<dbReference type="Proteomes" id="UP001211907">
    <property type="component" value="Unassembled WGS sequence"/>
</dbReference>
<accession>A0AAD5T0B6</accession>
<protein>
    <submittedName>
        <fullName evidence="2">Uncharacterized protein</fullName>
    </submittedName>
</protein>
<name>A0AAD5T0B6_9FUNG</name>
<feature type="compositionally biased region" description="Polar residues" evidence="1">
    <location>
        <begin position="1"/>
        <end position="12"/>
    </location>
</feature>
<dbReference type="AlphaFoldDB" id="A0AAD5T0B6"/>
<feature type="region of interest" description="Disordered" evidence="1">
    <location>
        <begin position="1"/>
        <end position="44"/>
    </location>
</feature>
<dbReference type="EMBL" id="JADGJH010001174">
    <property type="protein sequence ID" value="KAJ3117318.1"/>
    <property type="molecule type" value="Genomic_DNA"/>
</dbReference>